<feature type="chain" id="PRO_5035452227" evidence="5">
    <location>
        <begin position="19"/>
        <end position="419"/>
    </location>
</feature>
<evidence type="ECO:0000256" key="5">
    <source>
        <dbReference type="SAM" id="SignalP"/>
    </source>
</evidence>
<keyword evidence="4" id="KW-0378">Hydrolase</keyword>
<dbReference type="PANTHER" id="PTHR47966">
    <property type="entry name" value="BETA-SITE APP-CLEAVING ENZYME, ISOFORM A-RELATED"/>
    <property type="match status" value="1"/>
</dbReference>
<dbReference type="InterPro" id="IPR001969">
    <property type="entry name" value="Aspartic_peptidase_AS"/>
</dbReference>
<feature type="domain" description="Peptidase A1" evidence="6">
    <location>
        <begin position="109"/>
        <end position="416"/>
    </location>
</feature>
<keyword evidence="2 4" id="KW-0064">Aspartyl protease</keyword>
<comment type="caution">
    <text evidence="7">The sequence shown here is derived from an EMBL/GenBank/DDBJ whole genome shotgun (WGS) entry which is preliminary data.</text>
</comment>
<dbReference type="AlphaFoldDB" id="A0A8K0XQA3"/>
<feature type="active site" evidence="3">
    <location>
        <position position="305"/>
    </location>
</feature>
<dbReference type="SUPFAM" id="SSF50630">
    <property type="entry name" value="Acid proteases"/>
    <property type="match status" value="1"/>
</dbReference>
<dbReference type="InterPro" id="IPR033121">
    <property type="entry name" value="PEPTIDASE_A1"/>
</dbReference>
<dbReference type="Gene3D" id="2.40.70.10">
    <property type="entry name" value="Acid Proteases"/>
    <property type="match status" value="2"/>
</dbReference>
<dbReference type="Pfam" id="PF00026">
    <property type="entry name" value="Asp"/>
    <property type="match status" value="1"/>
</dbReference>
<sequence>MFCKATLLTVALALAASATPVAREDEGVRIPLSKRVSLTKSDGSFDYDKALIQTYKTINKHRQNLINLEANVGKEAFNPGAEIKPLAILPSNLAKRQSEPLTDQGDQEWTGPITIGSNDQPFVIDFDTGSSDLWVPNASKCTSCKGKHTYNAAKSSTSKSQSGTFQIQYGDGSTVSGPIFQDSVTVAGIEVTGQVFSAVTKLSSLFTNDPADGLLGLAFPSISNLKTSPFFQTAVSQGAVPANVFAFKLGSSDSSLYLGGTDTSLYSGDIEFHPVDSSGGFWQATGASAEVNGEPVVSNFATIIDSGTTIMYGPPDAVKSLYAAIPGSKLADSQQGYYSFPCNSAPEVAFNWGGQSWAITAENFNLGQAQSGSSDCIGAIAAQDLGLGDGVWLLGDSFMKNVYTVFDFGSNAVGFAELN</sequence>
<dbReference type="EMBL" id="JAEVFJ010000013">
    <property type="protein sequence ID" value="KAH8101206.1"/>
    <property type="molecule type" value="Genomic_DNA"/>
</dbReference>
<dbReference type="PROSITE" id="PS00141">
    <property type="entry name" value="ASP_PROTEASE"/>
    <property type="match status" value="1"/>
</dbReference>
<evidence type="ECO:0000256" key="4">
    <source>
        <dbReference type="RuleBase" id="RU000454"/>
    </source>
</evidence>
<protein>
    <submittedName>
        <fullName evidence="7">Acid protease</fullName>
    </submittedName>
</protein>
<feature type="active site" evidence="3">
    <location>
        <position position="127"/>
    </location>
</feature>
<evidence type="ECO:0000256" key="2">
    <source>
        <dbReference type="ARBA" id="ARBA00022750"/>
    </source>
</evidence>
<keyword evidence="4 7" id="KW-0645">Protease</keyword>
<proteinExistence type="inferred from homology"/>
<keyword evidence="5" id="KW-0732">Signal</keyword>
<dbReference type="InterPro" id="IPR021109">
    <property type="entry name" value="Peptidase_aspartic_dom_sf"/>
</dbReference>
<comment type="similarity">
    <text evidence="1 4">Belongs to the peptidase A1 family.</text>
</comment>
<dbReference type="GO" id="GO:0006508">
    <property type="term" value="P:proteolysis"/>
    <property type="evidence" value="ECO:0007669"/>
    <property type="project" value="UniProtKB-KW"/>
</dbReference>
<dbReference type="GO" id="GO:0004190">
    <property type="term" value="F:aspartic-type endopeptidase activity"/>
    <property type="evidence" value="ECO:0007669"/>
    <property type="project" value="UniProtKB-KW"/>
</dbReference>
<dbReference type="InterPro" id="IPR034164">
    <property type="entry name" value="Pepsin-like_dom"/>
</dbReference>
<keyword evidence="8" id="KW-1185">Reference proteome</keyword>
<dbReference type="Proteomes" id="UP000813824">
    <property type="component" value="Unassembled WGS sequence"/>
</dbReference>
<reference evidence="7" key="1">
    <citation type="journal article" date="2021" name="New Phytol.">
        <title>Evolutionary innovations through gain and loss of genes in the ectomycorrhizal Boletales.</title>
        <authorList>
            <person name="Wu G."/>
            <person name="Miyauchi S."/>
            <person name="Morin E."/>
            <person name="Kuo A."/>
            <person name="Drula E."/>
            <person name="Varga T."/>
            <person name="Kohler A."/>
            <person name="Feng B."/>
            <person name="Cao Y."/>
            <person name="Lipzen A."/>
            <person name="Daum C."/>
            <person name="Hundley H."/>
            <person name="Pangilinan J."/>
            <person name="Johnson J."/>
            <person name="Barry K."/>
            <person name="LaButti K."/>
            <person name="Ng V."/>
            <person name="Ahrendt S."/>
            <person name="Min B."/>
            <person name="Choi I.G."/>
            <person name="Park H."/>
            <person name="Plett J.M."/>
            <person name="Magnuson J."/>
            <person name="Spatafora J.W."/>
            <person name="Nagy L.G."/>
            <person name="Henrissat B."/>
            <person name="Grigoriev I.V."/>
            <person name="Yang Z.L."/>
            <person name="Xu J."/>
            <person name="Martin F.M."/>
        </authorList>
    </citation>
    <scope>NUCLEOTIDE SEQUENCE</scope>
    <source>
        <strain evidence="7">KKN 215</strain>
    </source>
</reference>
<evidence type="ECO:0000256" key="1">
    <source>
        <dbReference type="ARBA" id="ARBA00007447"/>
    </source>
</evidence>
<dbReference type="InterPro" id="IPR001461">
    <property type="entry name" value="Aspartic_peptidase_A1"/>
</dbReference>
<name>A0A8K0XQA3_9AGAR</name>
<accession>A0A8K0XQA3</accession>
<dbReference type="PROSITE" id="PS51767">
    <property type="entry name" value="PEPTIDASE_A1"/>
    <property type="match status" value="1"/>
</dbReference>
<evidence type="ECO:0000313" key="7">
    <source>
        <dbReference type="EMBL" id="KAH8101206.1"/>
    </source>
</evidence>
<evidence type="ECO:0000259" key="6">
    <source>
        <dbReference type="PROSITE" id="PS51767"/>
    </source>
</evidence>
<dbReference type="PANTHER" id="PTHR47966:SF51">
    <property type="entry name" value="BETA-SITE APP-CLEAVING ENZYME, ISOFORM A-RELATED"/>
    <property type="match status" value="1"/>
</dbReference>
<dbReference type="PRINTS" id="PR00792">
    <property type="entry name" value="PEPSIN"/>
</dbReference>
<feature type="signal peptide" evidence="5">
    <location>
        <begin position="1"/>
        <end position="18"/>
    </location>
</feature>
<organism evidence="7 8">
    <name type="scientific">Cristinia sonorae</name>
    <dbReference type="NCBI Taxonomy" id="1940300"/>
    <lineage>
        <taxon>Eukaryota</taxon>
        <taxon>Fungi</taxon>
        <taxon>Dikarya</taxon>
        <taxon>Basidiomycota</taxon>
        <taxon>Agaricomycotina</taxon>
        <taxon>Agaricomycetes</taxon>
        <taxon>Agaricomycetidae</taxon>
        <taxon>Agaricales</taxon>
        <taxon>Pleurotineae</taxon>
        <taxon>Stephanosporaceae</taxon>
        <taxon>Cristinia</taxon>
    </lineage>
</organism>
<dbReference type="FunFam" id="2.40.70.10:FF:000008">
    <property type="entry name" value="Cathepsin D"/>
    <property type="match status" value="1"/>
</dbReference>
<dbReference type="CDD" id="cd05471">
    <property type="entry name" value="pepsin_like"/>
    <property type="match status" value="1"/>
</dbReference>
<dbReference type="OrthoDB" id="15189at2759"/>
<gene>
    <name evidence="7" type="ORF">BXZ70DRAFT_116417</name>
</gene>
<evidence type="ECO:0000256" key="3">
    <source>
        <dbReference type="PIRSR" id="PIRSR601461-1"/>
    </source>
</evidence>
<evidence type="ECO:0000313" key="8">
    <source>
        <dbReference type="Proteomes" id="UP000813824"/>
    </source>
</evidence>